<feature type="region of interest" description="Disordered" evidence="1">
    <location>
        <begin position="1"/>
        <end position="34"/>
    </location>
</feature>
<dbReference type="Pfam" id="PF24494">
    <property type="entry name" value="DUF7587"/>
    <property type="match status" value="1"/>
</dbReference>
<gene>
    <name evidence="3" type="ORF">BJ875DRAFT_426472</name>
</gene>
<dbReference type="Proteomes" id="UP000824998">
    <property type="component" value="Unassembled WGS sequence"/>
</dbReference>
<comment type="caution">
    <text evidence="3">The sequence shown here is derived from an EMBL/GenBank/DDBJ whole genome shotgun (WGS) entry which is preliminary data.</text>
</comment>
<dbReference type="InterPro" id="IPR056009">
    <property type="entry name" value="DUF7587"/>
</dbReference>
<dbReference type="PANTHER" id="PTHR40781:SF1">
    <property type="match status" value="1"/>
</dbReference>
<evidence type="ECO:0000313" key="3">
    <source>
        <dbReference type="EMBL" id="KAG9233109.1"/>
    </source>
</evidence>
<dbReference type="PANTHER" id="PTHR40781">
    <property type="match status" value="1"/>
</dbReference>
<reference evidence="3" key="1">
    <citation type="journal article" date="2021" name="IMA Fungus">
        <title>Genomic characterization of three marine fungi, including Emericellopsis atlantica sp. nov. with signatures of a generalist lifestyle and marine biomass degradation.</title>
        <authorList>
            <person name="Hagestad O.C."/>
            <person name="Hou L."/>
            <person name="Andersen J.H."/>
            <person name="Hansen E.H."/>
            <person name="Altermark B."/>
            <person name="Li C."/>
            <person name="Kuhnert E."/>
            <person name="Cox R.J."/>
            <person name="Crous P.W."/>
            <person name="Spatafora J.W."/>
            <person name="Lail K."/>
            <person name="Amirebrahimi M."/>
            <person name="Lipzen A."/>
            <person name="Pangilinan J."/>
            <person name="Andreopoulos W."/>
            <person name="Hayes R.D."/>
            <person name="Ng V."/>
            <person name="Grigoriev I.V."/>
            <person name="Jackson S.A."/>
            <person name="Sutton T.D.S."/>
            <person name="Dobson A.D.W."/>
            <person name="Rama T."/>
        </authorList>
    </citation>
    <scope>NUCLEOTIDE SEQUENCE</scope>
    <source>
        <strain evidence="3">TRa018bII</strain>
    </source>
</reference>
<proteinExistence type="predicted"/>
<protein>
    <recommendedName>
        <fullName evidence="2">DUF7587 domain-containing protein</fullName>
    </recommendedName>
</protein>
<name>A0A9P7YG90_9HELO</name>
<accession>A0A9P7YG90</accession>
<sequence>MRVYLSSEDAVEGNTLRHQSQRNSSTGDLIASDSSRRITDEAELKQAIKEHIDWWSRKPSCFLSVFSDEKHARHWAKFCSRTQFDVYIYKIDTTHLPTDTYLFDVDSLKARLGFVHPTSTHEFIFLHRITAQAIVGKKDLGEIWEEEADAQRYATRPFDPNYHWVAELDDYYDFDEECEERNRCDDLIKMIEGDWD</sequence>
<feature type="domain" description="DUF7587" evidence="2">
    <location>
        <begin position="38"/>
        <end position="141"/>
    </location>
</feature>
<dbReference type="AlphaFoldDB" id="A0A9P7YG90"/>
<organism evidence="3 4">
    <name type="scientific">Amylocarpus encephaloides</name>
    <dbReference type="NCBI Taxonomy" id="45428"/>
    <lineage>
        <taxon>Eukaryota</taxon>
        <taxon>Fungi</taxon>
        <taxon>Dikarya</taxon>
        <taxon>Ascomycota</taxon>
        <taxon>Pezizomycotina</taxon>
        <taxon>Leotiomycetes</taxon>
        <taxon>Helotiales</taxon>
        <taxon>Helotiales incertae sedis</taxon>
        <taxon>Amylocarpus</taxon>
    </lineage>
</organism>
<dbReference type="SUPFAM" id="SSF56399">
    <property type="entry name" value="ADP-ribosylation"/>
    <property type="match status" value="1"/>
</dbReference>
<evidence type="ECO:0000256" key="1">
    <source>
        <dbReference type="SAM" id="MobiDB-lite"/>
    </source>
</evidence>
<evidence type="ECO:0000313" key="4">
    <source>
        <dbReference type="Proteomes" id="UP000824998"/>
    </source>
</evidence>
<dbReference type="EMBL" id="MU251515">
    <property type="protein sequence ID" value="KAG9233109.1"/>
    <property type="molecule type" value="Genomic_DNA"/>
</dbReference>
<dbReference type="OrthoDB" id="88561at2759"/>
<evidence type="ECO:0000259" key="2">
    <source>
        <dbReference type="Pfam" id="PF24494"/>
    </source>
</evidence>
<dbReference type="Gene3D" id="3.90.210.10">
    <property type="entry name" value="Heat-Labile Enterotoxin, subunit A"/>
    <property type="match status" value="1"/>
</dbReference>
<keyword evidence="4" id="KW-1185">Reference proteome</keyword>
<feature type="compositionally biased region" description="Polar residues" evidence="1">
    <location>
        <begin position="16"/>
        <end position="27"/>
    </location>
</feature>